<gene>
    <name evidence="3" type="primary">terL</name>
    <name evidence="3" type="ORF">GCM10007111_11620</name>
</gene>
<organism evidence="3 4">
    <name type="scientific">Virgibacillus kapii</name>
    <dbReference type="NCBI Taxonomy" id="1638645"/>
    <lineage>
        <taxon>Bacteria</taxon>
        <taxon>Bacillati</taxon>
        <taxon>Bacillota</taxon>
        <taxon>Bacilli</taxon>
        <taxon>Bacillales</taxon>
        <taxon>Bacillaceae</taxon>
        <taxon>Virgibacillus</taxon>
    </lineage>
</organism>
<dbReference type="PANTHER" id="PTHR41287:SF1">
    <property type="entry name" value="PROTEIN YMFN"/>
    <property type="match status" value="1"/>
</dbReference>
<dbReference type="PANTHER" id="PTHR41287">
    <property type="match status" value="1"/>
</dbReference>
<dbReference type="Proteomes" id="UP000634435">
    <property type="component" value="Unassembled WGS sequence"/>
</dbReference>
<dbReference type="Pfam" id="PF20441">
    <property type="entry name" value="TerL_nuclease"/>
    <property type="match status" value="1"/>
</dbReference>
<accession>A0ABQ2DB67</accession>
<dbReference type="InterPro" id="IPR046462">
    <property type="entry name" value="TerL_nuclease"/>
</dbReference>
<dbReference type="InterPro" id="IPR027417">
    <property type="entry name" value="P-loop_NTPase"/>
</dbReference>
<evidence type="ECO:0000313" key="3">
    <source>
        <dbReference type="EMBL" id="GGJ51074.1"/>
    </source>
</evidence>
<reference evidence="4" key="1">
    <citation type="journal article" date="2019" name="Int. J. Syst. Evol. Microbiol.">
        <title>The Global Catalogue of Microorganisms (GCM) 10K type strain sequencing project: providing services to taxonomists for standard genome sequencing and annotation.</title>
        <authorList>
            <consortium name="The Broad Institute Genomics Platform"/>
            <consortium name="The Broad Institute Genome Sequencing Center for Infectious Disease"/>
            <person name="Wu L."/>
            <person name="Ma J."/>
        </authorList>
    </citation>
    <scope>NUCLEOTIDE SEQUENCE [LARGE SCALE GENOMIC DNA]</scope>
    <source>
        <strain evidence="4">JCM 30071</strain>
    </source>
</reference>
<dbReference type="InterPro" id="IPR046461">
    <property type="entry name" value="TerL_ATPase"/>
</dbReference>
<protein>
    <submittedName>
        <fullName evidence="3">Terminase</fullName>
    </submittedName>
</protein>
<evidence type="ECO:0000313" key="4">
    <source>
        <dbReference type="Proteomes" id="UP000634435"/>
    </source>
</evidence>
<sequence>MEMTKTLKKYEYHPYIDEYMRMVEQEEIESCNEQKLLMKYVRSVLDRDDVVLNFTDIEKSVNVPASYFPFQLFPWQKFLNALMYGVRYTDGRLVWNKILLLIGRGAGKTGYMAYDSFYMSSGHHGIQNYDIDVVATSEEQAERTFLDIHEVLESEEFTAKLKKAFKWTKTKIQHKKTRSVIKYNTSNARTKDGKRNGCTIFDESHEYEDYKNINIYTSSQGKVEDSRSIFTTTDGYVRGGPLDDMKEEARMVLNGELEDSSFLPFICRLDSDEEVHDESKWEKANPSYRYNKNLQIKMKQEYQEMQLVSSKYLEFMTKRMNRPQEDVRKEVATYEDRLATDQPIPDDIKGIQAVGGVDFADVRDFCSVGLLFKKNGKRYWLHHTFIHHMALKLQDINPDIIALAKKKNLCTIIYNDKSIDPDRVVNWFIEKLQRFNIKKISMDKYRAAILKPKLEEAGFVVETVRKGPATHAILSPLVDEMFINHTIVFPDDPMMRWYVGNVYKDEKGNGNMEYCKIDKEKRKTDGFFAFLHALVLDGELKEPKPVRPFKVSVF</sequence>
<evidence type="ECO:0000259" key="1">
    <source>
        <dbReference type="Pfam" id="PF03354"/>
    </source>
</evidence>
<dbReference type="InterPro" id="IPR005021">
    <property type="entry name" value="Terminase_largesu-like"/>
</dbReference>
<comment type="caution">
    <text evidence="3">The sequence shown here is derived from an EMBL/GenBank/DDBJ whole genome shotgun (WGS) entry which is preliminary data.</text>
</comment>
<feature type="domain" description="Terminase large subunit-like ATPase" evidence="1">
    <location>
        <begin position="74"/>
        <end position="248"/>
    </location>
</feature>
<evidence type="ECO:0000259" key="2">
    <source>
        <dbReference type="Pfam" id="PF20441"/>
    </source>
</evidence>
<name>A0ABQ2DB67_9BACI</name>
<feature type="domain" description="Terminase large subunit-like endonuclease" evidence="2">
    <location>
        <begin position="257"/>
        <end position="530"/>
    </location>
</feature>
<dbReference type="EMBL" id="BMPN01000002">
    <property type="protein sequence ID" value="GGJ51074.1"/>
    <property type="molecule type" value="Genomic_DNA"/>
</dbReference>
<dbReference type="Gene3D" id="3.40.50.300">
    <property type="entry name" value="P-loop containing nucleotide triphosphate hydrolases"/>
    <property type="match status" value="1"/>
</dbReference>
<dbReference type="Pfam" id="PF03354">
    <property type="entry name" value="TerL_ATPase"/>
    <property type="match status" value="1"/>
</dbReference>
<proteinExistence type="predicted"/>
<keyword evidence="4" id="KW-1185">Reference proteome</keyword>